<dbReference type="Pfam" id="PF01713">
    <property type="entry name" value="Smr"/>
    <property type="match status" value="1"/>
</dbReference>
<dbReference type="RefSeq" id="WP_088711394.1">
    <property type="nucleotide sequence ID" value="NZ_NFZT01000001.1"/>
</dbReference>
<reference evidence="4" key="1">
    <citation type="submission" date="2017-05" db="EMBL/GenBank/DDBJ databases">
        <authorList>
            <person name="Lin X."/>
        </authorList>
    </citation>
    <scope>NUCLEOTIDE SEQUENCE [LARGE SCALE GENOMIC DNA]</scope>
    <source>
        <strain evidence="4">JLT2012</strain>
    </source>
</reference>
<feature type="domain" description="Smr" evidence="2">
    <location>
        <begin position="97"/>
        <end position="182"/>
    </location>
</feature>
<dbReference type="PANTHER" id="PTHR35562">
    <property type="entry name" value="DNA ENDONUCLEASE SMRA-RELATED"/>
    <property type="match status" value="1"/>
</dbReference>
<evidence type="ECO:0000313" key="4">
    <source>
        <dbReference type="Proteomes" id="UP000198462"/>
    </source>
</evidence>
<dbReference type="AlphaFoldDB" id="A0A219B2R3"/>
<dbReference type="PANTHER" id="PTHR35562:SF2">
    <property type="entry name" value="DNA ENDONUCLEASE SMRA-RELATED"/>
    <property type="match status" value="1"/>
</dbReference>
<organism evidence="3 4">
    <name type="scientific">Pacificimonas flava</name>
    <dbReference type="NCBI Taxonomy" id="1234595"/>
    <lineage>
        <taxon>Bacteria</taxon>
        <taxon>Pseudomonadati</taxon>
        <taxon>Pseudomonadota</taxon>
        <taxon>Alphaproteobacteria</taxon>
        <taxon>Sphingomonadales</taxon>
        <taxon>Sphingosinicellaceae</taxon>
        <taxon>Pacificimonas</taxon>
    </lineage>
</organism>
<comment type="caution">
    <text evidence="3">The sequence shown here is derived from an EMBL/GenBank/DDBJ whole genome shotgun (WGS) entry which is preliminary data.</text>
</comment>
<feature type="compositionally biased region" description="Basic and acidic residues" evidence="1">
    <location>
        <begin position="9"/>
        <end position="28"/>
    </location>
</feature>
<dbReference type="Gene3D" id="3.30.1370.110">
    <property type="match status" value="1"/>
</dbReference>
<evidence type="ECO:0000313" key="3">
    <source>
        <dbReference type="EMBL" id="OWV32601.1"/>
    </source>
</evidence>
<evidence type="ECO:0000259" key="2">
    <source>
        <dbReference type="Pfam" id="PF01713"/>
    </source>
</evidence>
<protein>
    <recommendedName>
        <fullName evidence="2">Smr domain-containing protein</fullName>
    </recommendedName>
</protein>
<dbReference type="OrthoDB" id="7165597at2"/>
<dbReference type="InterPro" id="IPR036063">
    <property type="entry name" value="Smr_dom_sf"/>
</dbReference>
<dbReference type="EMBL" id="NFZT01000001">
    <property type="protein sequence ID" value="OWV32601.1"/>
    <property type="molecule type" value="Genomic_DNA"/>
</dbReference>
<keyword evidence="4" id="KW-1185">Reference proteome</keyword>
<name>A0A219B2R3_9SPHN</name>
<gene>
    <name evidence="3" type="ORF">B5C34_03470</name>
</gene>
<dbReference type="Proteomes" id="UP000198462">
    <property type="component" value="Unassembled WGS sequence"/>
</dbReference>
<dbReference type="SUPFAM" id="SSF160443">
    <property type="entry name" value="SMR domain-like"/>
    <property type="match status" value="1"/>
</dbReference>
<accession>A0A219B2R3</accession>
<feature type="region of interest" description="Disordered" evidence="1">
    <location>
        <begin position="1"/>
        <end position="88"/>
    </location>
</feature>
<evidence type="ECO:0000256" key="1">
    <source>
        <dbReference type="SAM" id="MobiDB-lite"/>
    </source>
</evidence>
<sequence length="185" mass="20327">MARPPKLPSKPDARSRRDRRLSDRDAELWQRVAATVRPLDGPKPAAGANPLPRVTVRPKAPDQPQAGSTVRSPVGAPLDGGWDRRFRKGRVDPDRTVDLHGDTQARAHAKLVGAVQSAYTAGARVLLVITGKPRGPDEAPRGILSKMFPLWCEGDDLRPYIAAIRPAHQRDGGRGAHYVVLRRRR</sequence>
<proteinExistence type="predicted"/>
<dbReference type="InterPro" id="IPR002625">
    <property type="entry name" value="Smr_dom"/>
</dbReference>